<comment type="caution">
    <text evidence="3">The sequence shown here is derived from an EMBL/GenBank/DDBJ whole genome shotgun (WGS) entry which is preliminary data.</text>
</comment>
<gene>
    <name evidence="3" type="ORF">ABXZ32_03425</name>
</gene>
<keyword evidence="4" id="KW-1185">Reference proteome</keyword>
<reference evidence="3 4" key="1">
    <citation type="submission" date="2024-07" db="EMBL/GenBank/DDBJ databases">
        <title>The genome sequence of type strain Sediminicola luteus GDMCC 1.2596T.</title>
        <authorList>
            <person name="Liu Y."/>
        </authorList>
    </citation>
    <scope>NUCLEOTIDE SEQUENCE [LARGE SCALE GENOMIC DNA]</scope>
    <source>
        <strain evidence="3 4">GDMCC 1.2596</strain>
    </source>
</reference>
<feature type="domain" description="DUF4136" evidence="2">
    <location>
        <begin position="22"/>
        <end position="172"/>
    </location>
</feature>
<dbReference type="PROSITE" id="PS51257">
    <property type="entry name" value="PROKAR_LIPOPROTEIN"/>
    <property type="match status" value="1"/>
</dbReference>
<feature type="chain" id="PRO_5045532454" evidence="1">
    <location>
        <begin position="22"/>
        <end position="176"/>
    </location>
</feature>
<sequence length="176" mass="19586">MMRNFITILAVLLLASCNAVRVNYDYDKDTDYSSYTTYNYYPDMKTGLTQLDTRRLLDAIDSIMQVKGMLLAEEPDFLVNITSSSVRGPRNNNVGVGVGGTGRNVGGGISIGLPIGQPDLERVIQFDFVDSQKDELFWQAISESSFKENLSPEAREAKLKQVVDKVFSKYPPGTKN</sequence>
<accession>A0ABV2TT43</accession>
<evidence type="ECO:0000259" key="2">
    <source>
        <dbReference type="Pfam" id="PF13590"/>
    </source>
</evidence>
<evidence type="ECO:0000313" key="4">
    <source>
        <dbReference type="Proteomes" id="UP001549773"/>
    </source>
</evidence>
<dbReference type="Proteomes" id="UP001549773">
    <property type="component" value="Unassembled WGS sequence"/>
</dbReference>
<dbReference type="EMBL" id="JBEWYP010000001">
    <property type="protein sequence ID" value="MET7028428.1"/>
    <property type="molecule type" value="Genomic_DNA"/>
</dbReference>
<proteinExistence type="predicted"/>
<evidence type="ECO:0000256" key="1">
    <source>
        <dbReference type="SAM" id="SignalP"/>
    </source>
</evidence>
<dbReference type="InterPro" id="IPR025411">
    <property type="entry name" value="DUF4136"/>
</dbReference>
<evidence type="ECO:0000313" key="3">
    <source>
        <dbReference type="EMBL" id="MET7028428.1"/>
    </source>
</evidence>
<organism evidence="3 4">
    <name type="scientific">Sediminicola luteus</name>
    <dbReference type="NCBI Taxonomy" id="319238"/>
    <lineage>
        <taxon>Bacteria</taxon>
        <taxon>Pseudomonadati</taxon>
        <taxon>Bacteroidota</taxon>
        <taxon>Flavobacteriia</taxon>
        <taxon>Flavobacteriales</taxon>
        <taxon>Flavobacteriaceae</taxon>
        <taxon>Sediminicola</taxon>
    </lineage>
</organism>
<dbReference type="Pfam" id="PF13590">
    <property type="entry name" value="DUF4136"/>
    <property type="match status" value="1"/>
</dbReference>
<dbReference type="Gene3D" id="3.30.160.670">
    <property type="match status" value="1"/>
</dbReference>
<name>A0ABV2TT43_9FLAO</name>
<protein>
    <submittedName>
        <fullName evidence="3">DUF4136 domain-containing protein</fullName>
    </submittedName>
</protein>
<feature type="signal peptide" evidence="1">
    <location>
        <begin position="1"/>
        <end position="21"/>
    </location>
</feature>
<keyword evidence="1" id="KW-0732">Signal</keyword>